<gene>
    <name evidence="8" type="ORF">E8A74_09710</name>
</gene>
<sequence length="538" mass="60085">MAREFTWRSESCARRAGRRKRRTRPTRRRSRSIPRTRRRSIGSPRRGSRAGISSGRSTRGTERHGTRRIARPSGGGTRSSFRDCRRLPRRGTRRLSWSAERPPQQTTPTLPRRRHERRLEDRDERSMVAPAMRFAVLVTPFFNESAIRFIAALLDVPALRLAVVSQDVEENLPAELLGRLVKHFRVSNVQDTAELVAATRWLHANVAPVDRLLGVSEFVQVAVAEARDALGLPGPGAEVIRNFRDKPRMKDVLRAAGLPCARHRLATNEAEARRFADEVGFPLVAKPPAGVGSASTFIVKDTAEFDRVLSLSSPTPASPVLLEEFVGGAEHTFDAVVIGGKPVWYSISRYLPNPIEVVENPWIQWCVLLPRDISGPEFAPIRELGFRALSVLGLETGICHMEWFRQDDGRIVLSEVAARPGGAQLMNLNARAHDFDMYGQVARLIAFDTFEAPRERKYATGAAFLRGQAPGVVREVWGVEEAEQAFGEMITDVKWPKVGEPRSASYEGEGYVLVRHPETEGVAEALRQIVQSVRVISH</sequence>
<keyword evidence="4 5" id="KW-0067">ATP-binding</keyword>
<evidence type="ECO:0000256" key="4">
    <source>
        <dbReference type="ARBA" id="ARBA00022840"/>
    </source>
</evidence>
<name>A0A4U1JG60_9BACT</name>
<dbReference type="Gene3D" id="3.30.1490.20">
    <property type="entry name" value="ATP-grasp fold, A domain"/>
    <property type="match status" value="1"/>
</dbReference>
<keyword evidence="3" id="KW-0658">Purine biosynthesis</keyword>
<dbReference type="PROSITE" id="PS50975">
    <property type="entry name" value="ATP_GRASP"/>
    <property type="match status" value="1"/>
</dbReference>
<dbReference type="GO" id="GO:0005524">
    <property type="term" value="F:ATP binding"/>
    <property type="evidence" value="ECO:0007669"/>
    <property type="project" value="UniProtKB-UniRule"/>
</dbReference>
<evidence type="ECO:0000313" key="9">
    <source>
        <dbReference type="Proteomes" id="UP000309215"/>
    </source>
</evidence>
<dbReference type="PANTHER" id="PTHR43585">
    <property type="entry name" value="FUMIPYRROLE BIOSYNTHESIS PROTEIN C"/>
    <property type="match status" value="1"/>
</dbReference>
<feature type="compositionally biased region" description="Low complexity" evidence="6">
    <location>
        <begin position="101"/>
        <end position="110"/>
    </location>
</feature>
<accession>A0A4U1JG60</accession>
<evidence type="ECO:0000256" key="2">
    <source>
        <dbReference type="ARBA" id="ARBA00022741"/>
    </source>
</evidence>
<dbReference type="Gene3D" id="3.40.50.20">
    <property type="match status" value="1"/>
</dbReference>
<evidence type="ECO:0000256" key="5">
    <source>
        <dbReference type="PROSITE-ProRule" id="PRU00409"/>
    </source>
</evidence>
<dbReference type="EMBL" id="SSMQ01000007">
    <property type="protein sequence ID" value="TKD10270.1"/>
    <property type="molecule type" value="Genomic_DNA"/>
</dbReference>
<organism evidence="8 9">
    <name type="scientific">Polyangium fumosum</name>
    <dbReference type="NCBI Taxonomy" id="889272"/>
    <lineage>
        <taxon>Bacteria</taxon>
        <taxon>Pseudomonadati</taxon>
        <taxon>Myxococcota</taxon>
        <taxon>Polyangia</taxon>
        <taxon>Polyangiales</taxon>
        <taxon>Polyangiaceae</taxon>
        <taxon>Polyangium</taxon>
    </lineage>
</organism>
<evidence type="ECO:0000256" key="1">
    <source>
        <dbReference type="ARBA" id="ARBA00022598"/>
    </source>
</evidence>
<dbReference type="PANTHER" id="PTHR43585:SF2">
    <property type="entry name" value="ATP-GRASP ENZYME FSQD"/>
    <property type="match status" value="1"/>
</dbReference>
<keyword evidence="9" id="KW-1185">Reference proteome</keyword>
<dbReference type="InterPro" id="IPR003135">
    <property type="entry name" value="ATP-grasp_carboxylate-amine"/>
</dbReference>
<feature type="region of interest" description="Disordered" evidence="6">
    <location>
        <begin position="1"/>
        <end position="124"/>
    </location>
</feature>
<dbReference type="Gene3D" id="3.30.470.20">
    <property type="entry name" value="ATP-grasp fold, B domain"/>
    <property type="match status" value="1"/>
</dbReference>
<dbReference type="InterPro" id="IPR013815">
    <property type="entry name" value="ATP_grasp_subdomain_1"/>
</dbReference>
<dbReference type="OrthoDB" id="24041at2"/>
<dbReference type="Pfam" id="PF02222">
    <property type="entry name" value="ATP-grasp"/>
    <property type="match status" value="1"/>
</dbReference>
<reference evidence="8 9" key="1">
    <citation type="submission" date="2019-04" db="EMBL/GenBank/DDBJ databases">
        <authorList>
            <person name="Li Y."/>
            <person name="Wang J."/>
        </authorList>
    </citation>
    <scope>NUCLEOTIDE SEQUENCE [LARGE SCALE GENOMIC DNA]</scope>
    <source>
        <strain evidence="8 9">DSM 14668</strain>
    </source>
</reference>
<dbReference type="InterPro" id="IPR011761">
    <property type="entry name" value="ATP-grasp"/>
</dbReference>
<dbReference type="Proteomes" id="UP000309215">
    <property type="component" value="Unassembled WGS sequence"/>
</dbReference>
<dbReference type="GO" id="GO:0006164">
    <property type="term" value="P:purine nucleotide biosynthetic process"/>
    <property type="evidence" value="ECO:0007669"/>
    <property type="project" value="UniProtKB-KW"/>
</dbReference>
<keyword evidence="2 5" id="KW-0547">Nucleotide-binding</keyword>
<evidence type="ECO:0000256" key="3">
    <source>
        <dbReference type="ARBA" id="ARBA00022755"/>
    </source>
</evidence>
<evidence type="ECO:0000259" key="7">
    <source>
        <dbReference type="PROSITE" id="PS50975"/>
    </source>
</evidence>
<feature type="domain" description="ATP-grasp" evidence="7">
    <location>
        <begin position="250"/>
        <end position="446"/>
    </location>
</feature>
<dbReference type="InterPro" id="IPR052032">
    <property type="entry name" value="ATP-dep_AA_Ligase"/>
</dbReference>
<proteinExistence type="predicted"/>
<feature type="compositionally biased region" description="Basic and acidic residues" evidence="6">
    <location>
        <begin position="1"/>
        <end position="13"/>
    </location>
</feature>
<comment type="caution">
    <text evidence="8">The sequence shown here is derived from an EMBL/GenBank/DDBJ whole genome shotgun (WGS) entry which is preliminary data.</text>
</comment>
<protein>
    <submittedName>
        <fullName evidence="8">ATP-grasp domain-containing protein</fullName>
    </submittedName>
</protein>
<feature type="compositionally biased region" description="Basic residues" evidence="6">
    <location>
        <begin position="15"/>
        <end position="40"/>
    </location>
</feature>
<dbReference type="SUPFAM" id="SSF56059">
    <property type="entry name" value="Glutathione synthetase ATP-binding domain-like"/>
    <property type="match status" value="1"/>
</dbReference>
<dbReference type="AlphaFoldDB" id="A0A4U1JG60"/>
<dbReference type="GO" id="GO:0016874">
    <property type="term" value="F:ligase activity"/>
    <property type="evidence" value="ECO:0007669"/>
    <property type="project" value="UniProtKB-KW"/>
</dbReference>
<feature type="compositionally biased region" description="Low complexity" evidence="6">
    <location>
        <begin position="41"/>
        <end position="58"/>
    </location>
</feature>
<evidence type="ECO:0000256" key="6">
    <source>
        <dbReference type="SAM" id="MobiDB-lite"/>
    </source>
</evidence>
<evidence type="ECO:0000313" key="8">
    <source>
        <dbReference type="EMBL" id="TKD10270.1"/>
    </source>
</evidence>
<keyword evidence="1" id="KW-0436">Ligase</keyword>
<dbReference type="GO" id="GO:0046872">
    <property type="term" value="F:metal ion binding"/>
    <property type="evidence" value="ECO:0007669"/>
    <property type="project" value="InterPro"/>
</dbReference>